<organism evidence="11">
    <name type="scientific">Chlorobium chlorochromatii (strain CaD3)</name>
    <dbReference type="NCBI Taxonomy" id="340177"/>
    <lineage>
        <taxon>Bacteria</taxon>
        <taxon>Pseudomonadati</taxon>
        <taxon>Chlorobiota</taxon>
        <taxon>Chlorobiia</taxon>
        <taxon>Chlorobiales</taxon>
        <taxon>Chlorobiaceae</taxon>
        <taxon>Chlorobium/Pelodictyon group</taxon>
        <taxon>Chlorobium</taxon>
    </lineage>
</organism>
<dbReference type="GO" id="GO:0005524">
    <property type="term" value="F:ATP binding"/>
    <property type="evidence" value="ECO:0007669"/>
    <property type="project" value="UniProtKB-KW"/>
</dbReference>
<evidence type="ECO:0000256" key="9">
    <source>
        <dbReference type="NCBIfam" id="TIGR00233"/>
    </source>
</evidence>
<dbReference type="HOGENOM" id="CLU_029244_0_0_10"/>
<keyword evidence="6 10" id="KW-0648">Protein biosynthesis</keyword>
<dbReference type="SUPFAM" id="SSF52374">
    <property type="entry name" value="Nucleotidylyl transferase"/>
    <property type="match status" value="1"/>
</dbReference>
<dbReference type="InterPro" id="IPR050203">
    <property type="entry name" value="Trp-tRNA_synthetase"/>
</dbReference>
<evidence type="ECO:0000256" key="1">
    <source>
        <dbReference type="ARBA" id="ARBA00005594"/>
    </source>
</evidence>
<dbReference type="GO" id="GO:0006436">
    <property type="term" value="P:tryptophanyl-tRNA aminoacylation"/>
    <property type="evidence" value="ECO:0007669"/>
    <property type="project" value="UniProtKB-UniRule"/>
</dbReference>
<comment type="catalytic activity">
    <reaction evidence="8">
        <text>tRNA(Trp) + L-tryptophan + ATP = L-tryptophyl-tRNA(Trp) + AMP + diphosphate + H(+)</text>
        <dbReference type="Rhea" id="RHEA:24080"/>
        <dbReference type="Rhea" id="RHEA-COMP:9671"/>
        <dbReference type="Rhea" id="RHEA-COMP:9705"/>
        <dbReference type="ChEBI" id="CHEBI:15378"/>
        <dbReference type="ChEBI" id="CHEBI:30616"/>
        <dbReference type="ChEBI" id="CHEBI:33019"/>
        <dbReference type="ChEBI" id="CHEBI:57912"/>
        <dbReference type="ChEBI" id="CHEBI:78442"/>
        <dbReference type="ChEBI" id="CHEBI:78535"/>
        <dbReference type="ChEBI" id="CHEBI:456215"/>
        <dbReference type="EC" id="6.1.1.2"/>
    </reaction>
</comment>
<keyword evidence="3 10" id="KW-0436">Ligase</keyword>
<accession>Q3ANY0</accession>
<dbReference type="CDD" id="cd00806">
    <property type="entry name" value="TrpRS_core"/>
    <property type="match status" value="1"/>
</dbReference>
<name>Q3ANY0_CHLCH</name>
<dbReference type="EMBL" id="CP000108">
    <property type="protein sequence ID" value="ABB27351.1"/>
    <property type="molecule type" value="Genomic_DNA"/>
</dbReference>
<evidence type="ECO:0000256" key="6">
    <source>
        <dbReference type="ARBA" id="ARBA00022917"/>
    </source>
</evidence>
<reference evidence="11" key="1">
    <citation type="submission" date="2005-08" db="EMBL/GenBank/DDBJ databases">
        <title>Complete sequence of Chlorobium chlorochromatii CaD3.</title>
        <authorList>
            <person name="Copeland A."/>
            <person name="Lucas S."/>
            <person name="Lapidus A."/>
            <person name="Barry K."/>
            <person name="Detter J.C."/>
            <person name="Glavina T."/>
            <person name="Hammon N."/>
            <person name="Israni S."/>
            <person name="Pitluck S."/>
            <person name="Bryant D."/>
            <person name="Schmutz J."/>
            <person name="Larimer F."/>
            <person name="Land M."/>
            <person name="Kyrpides N."/>
            <person name="Ivanova N."/>
            <person name="Richardson P."/>
        </authorList>
    </citation>
    <scope>NUCLEOTIDE SEQUENCE [LARGE SCALE GENOMIC DNA]</scope>
    <source>
        <strain evidence="11">CaD3</strain>
    </source>
</reference>
<keyword evidence="5 10" id="KW-0067">ATP-binding</keyword>
<dbReference type="OrthoDB" id="9801042at2"/>
<dbReference type="InterPro" id="IPR002306">
    <property type="entry name" value="Trp-tRNA-ligase"/>
</dbReference>
<dbReference type="AlphaFoldDB" id="Q3ANY0"/>
<dbReference type="EC" id="6.1.1.2" evidence="2 9"/>
<dbReference type="KEGG" id="cch:Cag_0072"/>
<dbReference type="Gene3D" id="1.10.240.10">
    <property type="entry name" value="Tyrosyl-Transfer RNA Synthetase"/>
    <property type="match status" value="1"/>
</dbReference>
<protein>
    <recommendedName>
        <fullName evidence="2 9">Tryptophan--tRNA ligase</fullName>
        <ecNumber evidence="2 9">6.1.1.2</ecNumber>
    </recommendedName>
</protein>
<evidence type="ECO:0000256" key="3">
    <source>
        <dbReference type="ARBA" id="ARBA00022598"/>
    </source>
</evidence>
<keyword evidence="7 10" id="KW-0030">Aminoacyl-tRNA synthetase</keyword>
<evidence type="ECO:0000256" key="10">
    <source>
        <dbReference type="RuleBase" id="RU363036"/>
    </source>
</evidence>
<comment type="similarity">
    <text evidence="1 10">Belongs to the class-I aminoacyl-tRNA synthetase family.</text>
</comment>
<evidence type="ECO:0000256" key="2">
    <source>
        <dbReference type="ARBA" id="ARBA00013161"/>
    </source>
</evidence>
<dbReference type="NCBIfam" id="TIGR00233">
    <property type="entry name" value="trpS"/>
    <property type="match status" value="1"/>
</dbReference>
<evidence type="ECO:0000256" key="8">
    <source>
        <dbReference type="ARBA" id="ARBA00049929"/>
    </source>
</evidence>
<dbReference type="GO" id="GO:0004830">
    <property type="term" value="F:tryptophan-tRNA ligase activity"/>
    <property type="evidence" value="ECO:0007669"/>
    <property type="project" value="UniProtKB-UniRule"/>
</dbReference>
<sequence>MATARILSGMRPTGKLHLGHYTGALENWVAQQNQCSADGNRAYDTYFLIADYHTLTTSLSTDDVYAHSLDMLVDWLAAGIDPEKSPMFRQSQVKQHAELFLLFSMLITSARLERNPTLKEQVRDLHMDSMSYGHLGYPVLQSADILLYKANVVPVGEDQIPHVEITREIARKFNNHFPHPLYGNVFAEPEPKITKFARLAGLDGKAKMSKSLGNTIFLSDPPDEVLRKMRTAVTDTQKVRKNDAGRPEVCTVFSYHKRFSTPEQCEEIAAGCQSGALGCVDCKKQCAANISAELAPLLERRTYYEARMDEVKNILFEGEAKARTVAEQTMQEVRTAMKLGEANCSATFFNTSCS</sequence>
<proteinExistence type="inferred from homology"/>
<dbReference type="PRINTS" id="PR01039">
    <property type="entry name" value="TRNASYNTHTRP"/>
</dbReference>
<dbReference type="InterPro" id="IPR014729">
    <property type="entry name" value="Rossmann-like_a/b/a_fold"/>
</dbReference>
<dbReference type="Gene3D" id="3.40.50.620">
    <property type="entry name" value="HUPs"/>
    <property type="match status" value="1"/>
</dbReference>
<dbReference type="STRING" id="340177.Cag_0072"/>
<dbReference type="PANTHER" id="PTHR43766:SF1">
    <property type="entry name" value="TRYPTOPHAN--TRNA LIGASE, MITOCHONDRIAL"/>
    <property type="match status" value="1"/>
</dbReference>
<dbReference type="InterPro" id="IPR002305">
    <property type="entry name" value="aa-tRNA-synth_Ic"/>
</dbReference>
<evidence type="ECO:0000256" key="4">
    <source>
        <dbReference type="ARBA" id="ARBA00022741"/>
    </source>
</evidence>
<gene>
    <name evidence="11" type="ordered locus">Cag_0072</name>
</gene>
<evidence type="ECO:0000313" key="11">
    <source>
        <dbReference type="EMBL" id="ABB27351.1"/>
    </source>
</evidence>
<evidence type="ECO:0000256" key="7">
    <source>
        <dbReference type="ARBA" id="ARBA00023146"/>
    </source>
</evidence>
<dbReference type="GO" id="GO:0005829">
    <property type="term" value="C:cytosol"/>
    <property type="evidence" value="ECO:0007669"/>
    <property type="project" value="TreeGrafter"/>
</dbReference>
<dbReference type="Pfam" id="PF00579">
    <property type="entry name" value="tRNA-synt_1b"/>
    <property type="match status" value="1"/>
</dbReference>
<dbReference type="InterPro" id="IPR001412">
    <property type="entry name" value="aa-tRNA-synth_I_CS"/>
</dbReference>
<dbReference type="PROSITE" id="PS00178">
    <property type="entry name" value="AA_TRNA_LIGASE_I"/>
    <property type="match status" value="1"/>
</dbReference>
<evidence type="ECO:0000256" key="5">
    <source>
        <dbReference type="ARBA" id="ARBA00022840"/>
    </source>
</evidence>
<dbReference type="PANTHER" id="PTHR43766">
    <property type="entry name" value="TRYPTOPHAN--TRNA LIGASE, MITOCHONDRIAL"/>
    <property type="match status" value="1"/>
</dbReference>
<keyword evidence="4 10" id="KW-0547">Nucleotide-binding</keyword>
<dbReference type="FunFam" id="1.10.240.10:FF:000005">
    <property type="entry name" value="Tryptophan--tRNA ligase"/>
    <property type="match status" value="1"/>
</dbReference>
<dbReference type="eggNOG" id="COG0180">
    <property type="taxonomic scope" value="Bacteria"/>
</dbReference>